<dbReference type="Proteomes" id="UP000092504">
    <property type="component" value="Unassembled WGS sequence"/>
</dbReference>
<sequence length="384" mass="43781">MYWLIGGSGSMNYGDELIVRGWMSYLSRNESVKNIRIETNSKVSSERFHEEGVESAKEYGTAIVFDDFLYGLCGSVAGLSFWEQFVRGVEFFDKGGVDIYGEENFDFIDSVRAIHLHGGGYFNDIFPWHGFILGFTMSLAKREGIPAMATGIGLMPMGKPSREQREKFVSLMDCFSVFELRDVESFRLVKSLSGGKGNVVNGFDDNFMLKREDLFSCDGHGGTNLVLSFIEHDICRMSRSYLKRLSEYAREFDRVVFWECYPWQDENVIEFMRSHISDLEVVCSRDWVYARGRLSQNDRVIVSRFHPHFCAARVGVSGVYNIKGRYYDVKHGSIVALGSGFGKGSLSRLIRPEKRQGVLCLYDEELASMKRKIVDIGVQDFSLR</sequence>
<organism evidence="1 2">
    <name type="scientific">Halomonas elongata</name>
    <dbReference type="NCBI Taxonomy" id="2746"/>
    <lineage>
        <taxon>Bacteria</taxon>
        <taxon>Pseudomonadati</taxon>
        <taxon>Pseudomonadota</taxon>
        <taxon>Gammaproteobacteria</taxon>
        <taxon>Oceanospirillales</taxon>
        <taxon>Halomonadaceae</taxon>
        <taxon>Halomonas</taxon>
    </lineage>
</organism>
<evidence type="ECO:0000313" key="1">
    <source>
        <dbReference type="EMBL" id="OBX38093.1"/>
    </source>
</evidence>
<proteinExistence type="predicted"/>
<comment type="caution">
    <text evidence="1">The sequence shown here is derived from an EMBL/GenBank/DDBJ whole genome shotgun (WGS) entry which is preliminary data.</text>
</comment>
<reference evidence="1 2" key="1">
    <citation type="submission" date="2016-06" db="EMBL/GenBank/DDBJ databases">
        <title>Genome sequence of halotolerant plant growth promoting strain of Halomonas elongata HEK1 isolated from salterns of Rann of Kutch, Gujarat, India.</title>
        <authorList>
            <person name="Gaba S."/>
            <person name="Singh R.N."/>
            <person name="Abrol S."/>
            <person name="Kaushik R."/>
            <person name="Saxena A.K."/>
        </authorList>
    </citation>
    <scope>NUCLEOTIDE SEQUENCE [LARGE SCALE GENOMIC DNA]</scope>
    <source>
        <strain evidence="1 2">HEK1</strain>
    </source>
</reference>
<accession>A0A1B8P7A9</accession>
<dbReference type="PATRIC" id="fig|2746.7.peg.2541"/>
<evidence type="ECO:0008006" key="3">
    <source>
        <dbReference type="Google" id="ProtNLM"/>
    </source>
</evidence>
<evidence type="ECO:0000313" key="2">
    <source>
        <dbReference type="Proteomes" id="UP000092504"/>
    </source>
</evidence>
<name>A0A1B8P7A9_HALEL</name>
<dbReference type="AlphaFoldDB" id="A0A1B8P7A9"/>
<dbReference type="EMBL" id="MAJD01000001">
    <property type="protein sequence ID" value="OBX38093.1"/>
    <property type="molecule type" value="Genomic_DNA"/>
</dbReference>
<protein>
    <recommendedName>
        <fullName evidence="3">Polysaccharide pyruvyl transferase domain-containing protein</fullName>
    </recommendedName>
</protein>
<gene>
    <name evidence="1" type="ORF">A8U91_02479</name>
</gene>